<dbReference type="InterPro" id="IPR005299">
    <property type="entry name" value="MeTrfase_7"/>
</dbReference>
<dbReference type="InterPro" id="IPR029063">
    <property type="entry name" value="SAM-dependent_MTases_sf"/>
</dbReference>
<dbReference type="SUPFAM" id="SSF53335">
    <property type="entry name" value="S-adenosyl-L-methionine-dependent methyltransferases"/>
    <property type="match status" value="1"/>
</dbReference>
<dbReference type="AlphaFoldDB" id="A0A1V6T2S5"/>
<dbReference type="Pfam" id="PF03492">
    <property type="entry name" value="Methyltransf_7"/>
    <property type="match status" value="1"/>
</dbReference>
<evidence type="ECO:0000256" key="2">
    <source>
        <dbReference type="ARBA" id="ARBA00022842"/>
    </source>
</evidence>
<dbReference type="STRING" id="303698.A0A1V6T2S5"/>
<keyword evidence="1" id="KW-0479">Metal-binding</keyword>
<sequence length="396" mass="44714">MIVDKMLSNDVPMQSNGFYSSNSALQHAAMLHALPLISAAVTRRANEIDIKQNKSFSAIEYGSADGKNSGDPMRELLKSVGTGSDVQLYFNDRPENDFITLSSNIRKYQRSNKLNNRVFTFMAPKSFYEPVVSARSIDLGFSLACLHHLDHVEPRPEGQSPVDPERQNTLRAQAKNDLRHFLNLRAEEIIPGGSLVLSFVSTASTGEENYPGPVNACRAALIDMVQEGLIPLDVASEFEVPTYNRTLEDVRNTLHGLETDWVSEEVQEKKVLHPAVEEFTAKKKDDPQNIDLHRLTYGNTVVDWLMAVVGGYFEKMLRVGLAEKYRQADGERLLAEWIRRTKEKFLMEREVEDVSCWFIYVRLTRRETHSNSSGDLQWLKNAALRLFGISDTGSNS</sequence>
<protein>
    <submittedName>
        <fullName evidence="3">Uncharacterized protein</fullName>
    </submittedName>
</protein>
<organism evidence="3 4">
    <name type="scientific">Penicillium steckii</name>
    <dbReference type="NCBI Taxonomy" id="303698"/>
    <lineage>
        <taxon>Eukaryota</taxon>
        <taxon>Fungi</taxon>
        <taxon>Dikarya</taxon>
        <taxon>Ascomycota</taxon>
        <taxon>Pezizomycotina</taxon>
        <taxon>Eurotiomycetes</taxon>
        <taxon>Eurotiomycetidae</taxon>
        <taxon>Eurotiales</taxon>
        <taxon>Aspergillaceae</taxon>
        <taxon>Penicillium</taxon>
    </lineage>
</organism>
<accession>A0A1V6T2S5</accession>
<evidence type="ECO:0000313" key="4">
    <source>
        <dbReference type="Proteomes" id="UP000191285"/>
    </source>
</evidence>
<keyword evidence="4" id="KW-1185">Reference proteome</keyword>
<comment type="caution">
    <text evidence="3">The sequence shown here is derived from an EMBL/GenBank/DDBJ whole genome shotgun (WGS) entry which is preliminary data.</text>
</comment>
<dbReference type="InterPro" id="IPR042086">
    <property type="entry name" value="MeTrfase_capping"/>
</dbReference>
<dbReference type="GO" id="GO:0046872">
    <property type="term" value="F:metal ion binding"/>
    <property type="evidence" value="ECO:0007669"/>
    <property type="project" value="UniProtKB-KW"/>
</dbReference>
<dbReference type="GO" id="GO:0008168">
    <property type="term" value="F:methyltransferase activity"/>
    <property type="evidence" value="ECO:0007669"/>
    <property type="project" value="InterPro"/>
</dbReference>
<dbReference type="Proteomes" id="UP000191285">
    <property type="component" value="Unassembled WGS sequence"/>
</dbReference>
<dbReference type="OrthoDB" id="1523883at2759"/>
<dbReference type="Gene3D" id="1.10.1200.270">
    <property type="entry name" value="Methyltransferase, alpha-helical capping domain"/>
    <property type="match status" value="1"/>
</dbReference>
<keyword evidence="2" id="KW-0460">Magnesium</keyword>
<reference evidence="4" key="1">
    <citation type="journal article" date="2017" name="Nat. Microbiol.">
        <title>Global analysis of biosynthetic gene clusters reveals vast potential of secondary metabolite production in Penicillium species.</title>
        <authorList>
            <person name="Nielsen J.C."/>
            <person name="Grijseels S."/>
            <person name="Prigent S."/>
            <person name="Ji B."/>
            <person name="Dainat J."/>
            <person name="Nielsen K.F."/>
            <person name="Frisvad J.C."/>
            <person name="Workman M."/>
            <person name="Nielsen J."/>
        </authorList>
    </citation>
    <scope>NUCLEOTIDE SEQUENCE [LARGE SCALE GENOMIC DNA]</scope>
    <source>
        <strain evidence="4">IBT 24891</strain>
    </source>
</reference>
<evidence type="ECO:0000313" key="3">
    <source>
        <dbReference type="EMBL" id="OQE20587.1"/>
    </source>
</evidence>
<dbReference type="PANTHER" id="PTHR31009">
    <property type="entry name" value="S-ADENOSYL-L-METHIONINE:CARBOXYL METHYLTRANSFERASE FAMILY PROTEIN"/>
    <property type="match status" value="1"/>
</dbReference>
<dbReference type="EMBL" id="MLKD01000013">
    <property type="protein sequence ID" value="OQE20587.1"/>
    <property type="molecule type" value="Genomic_DNA"/>
</dbReference>
<dbReference type="Gene3D" id="3.40.50.150">
    <property type="entry name" value="Vaccinia Virus protein VP39"/>
    <property type="match status" value="1"/>
</dbReference>
<proteinExistence type="predicted"/>
<name>A0A1V6T2S5_9EURO</name>
<gene>
    <name evidence="3" type="ORF">PENSTE_c013G07421</name>
</gene>
<evidence type="ECO:0000256" key="1">
    <source>
        <dbReference type="ARBA" id="ARBA00022723"/>
    </source>
</evidence>